<proteinExistence type="predicted"/>
<dbReference type="GO" id="GO:0071011">
    <property type="term" value="C:precatalytic spliceosome"/>
    <property type="evidence" value="ECO:0007669"/>
    <property type="project" value="TreeGrafter"/>
</dbReference>
<sequence length="145" mass="15916">MVVSVMASTTRGKPLAENVLHKTVKACYHAIELDSARKKDAKFRQDYSYGGCWRFGRVSEDSCLQPSESGAEKNNLAGLSTATSQIVLDMVCLIKMEVGVYAFLLLQARSWQKGIELPALAHQPCSGTQSTQFSETGTFSEFKIS</sequence>
<dbReference type="AlphaFoldDB" id="A0A803LB25"/>
<feature type="region of interest" description="Disordered" evidence="1">
    <location>
        <begin position="126"/>
        <end position="145"/>
    </location>
</feature>
<protein>
    <submittedName>
        <fullName evidence="2">Uncharacterized protein</fullName>
    </submittedName>
</protein>
<dbReference type="GO" id="GO:0005687">
    <property type="term" value="C:U4 snRNP"/>
    <property type="evidence" value="ECO:0007669"/>
    <property type="project" value="TreeGrafter"/>
</dbReference>
<dbReference type="InterPro" id="IPR027105">
    <property type="entry name" value="Prp31"/>
</dbReference>
<evidence type="ECO:0000313" key="2">
    <source>
        <dbReference type="EnsemblPlants" id="AUR62009064-RA:cds"/>
    </source>
</evidence>
<accession>A0A803LB25</accession>
<feature type="compositionally biased region" description="Polar residues" evidence="1">
    <location>
        <begin position="126"/>
        <end position="139"/>
    </location>
</feature>
<dbReference type="GO" id="GO:0046540">
    <property type="term" value="C:U4/U6 x U5 tri-snRNP complex"/>
    <property type="evidence" value="ECO:0007669"/>
    <property type="project" value="InterPro"/>
</dbReference>
<reference evidence="2" key="2">
    <citation type="submission" date="2021-03" db="UniProtKB">
        <authorList>
            <consortium name="EnsemblPlants"/>
        </authorList>
    </citation>
    <scope>IDENTIFICATION</scope>
</reference>
<organism evidence="2 3">
    <name type="scientific">Chenopodium quinoa</name>
    <name type="common">Quinoa</name>
    <dbReference type="NCBI Taxonomy" id="63459"/>
    <lineage>
        <taxon>Eukaryota</taxon>
        <taxon>Viridiplantae</taxon>
        <taxon>Streptophyta</taxon>
        <taxon>Embryophyta</taxon>
        <taxon>Tracheophyta</taxon>
        <taxon>Spermatophyta</taxon>
        <taxon>Magnoliopsida</taxon>
        <taxon>eudicotyledons</taxon>
        <taxon>Gunneridae</taxon>
        <taxon>Pentapetalae</taxon>
        <taxon>Caryophyllales</taxon>
        <taxon>Chenopodiaceae</taxon>
        <taxon>Chenopodioideae</taxon>
        <taxon>Atripliceae</taxon>
        <taxon>Chenopodium</taxon>
    </lineage>
</organism>
<dbReference type="GO" id="GO:0000244">
    <property type="term" value="P:spliceosomal tri-snRNP complex assembly"/>
    <property type="evidence" value="ECO:0007669"/>
    <property type="project" value="InterPro"/>
</dbReference>
<evidence type="ECO:0000313" key="3">
    <source>
        <dbReference type="Proteomes" id="UP000596660"/>
    </source>
</evidence>
<dbReference type="Gene3D" id="1.10.287.4070">
    <property type="match status" value="1"/>
</dbReference>
<evidence type="ECO:0000256" key="1">
    <source>
        <dbReference type="SAM" id="MobiDB-lite"/>
    </source>
</evidence>
<dbReference type="EnsemblPlants" id="AUR62009064-RA">
    <property type="protein sequence ID" value="AUR62009064-RA:cds"/>
    <property type="gene ID" value="AUR62009064"/>
</dbReference>
<keyword evidence="3" id="KW-1185">Reference proteome</keyword>
<name>A0A803LB25_CHEQI</name>
<dbReference type="Gramene" id="AUR62009064-RA">
    <property type="protein sequence ID" value="AUR62009064-RA:cds"/>
    <property type="gene ID" value="AUR62009064"/>
</dbReference>
<dbReference type="PANTHER" id="PTHR13904:SF0">
    <property type="entry name" value="U4_U6 SMALL NUCLEAR RIBONUCLEOPROTEIN PRP31"/>
    <property type="match status" value="1"/>
</dbReference>
<dbReference type="PANTHER" id="PTHR13904">
    <property type="entry name" value="PRE-MRNA SPLICING FACTOR PRP31"/>
    <property type="match status" value="1"/>
</dbReference>
<dbReference type="Proteomes" id="UP000596660">
    <property type="component" value="Unplaced"/>
</dbReference>
<reference evidence="2" key="1">
    <citation type="journal article" date="2017" name="Nature">
        <title>The genome of Chenopodium quinoa.</title>
        <authorList>
            <person name="Jarvis D.E."/>
            <person name="Ho Y.S."/>
            <person name="Lightfoot D.J."/>
            <person name="Schmoeckel S.M."/>
            <person name="Li B."/>
            <person name="Borm T.J.A."/>
            <person name="Ohyanagi H."/>
            <person name="Mineta K."/>
            <person name="Michell C.T."/>
            <person name="Saber N."/>
            <person name="Kharbatia N.M."/>
            <person name="Rupper R.R."/>
            <person name="Sharp A.R."/>
            <person name="Dally N."/>
            <person name="Boughton B.A."/>
            <person name="Woo Y.H."/>
            <person name="Gao G."/>
            <person name="Schijlen E.G.W.M."/>
            <person name="Guo X."/>
            <person name="Momin A.A."/>
            <person name="Negrao S."/>
            <person name="Al-Babili S."/>
            <person name="Gehring C."/>
            <person name="Roessner U."/>
            <person name="Jung C."/>
            <person name="Murphy K."/>
            <person name="Arold S.T."/>
            <person name="Gojobori T."/>
            <person name="van der Linden C.G."/>
            <person name="van Loo E.N."/>
            <person name="Jellen E.N."/>
            <person name="Maughan P.J."/>
            <person name="Tester M."/>
        </authorList>
    </citation>
    <scope>NUCLEOTIDE SEQUENCE [LARGE SCALE GENOMIC DNA]</scope>
    <source>
        <strain evidence="2">cv. PI 614886</strain>
    </source>
</reference>